<feature type="region of interest" description="Disordered" evidence="2">
    <location>
        <begin position="511"/>
        <end position="530"/>
    </location>
</feature>
<keyword evidence="5" id="KW-1185">Reference proteome</keyword>
<feature type="region of interest" description="Disordered" evidence="2">
    <location>
        <begin position="767"/>
        <end position="805"/>
    </location>
</feature>
<dbReference type="OrthoDB" id="2129491at2759"/>
<dbReference type="GO" id="GO:0005737">
    <property type="term" value="C:cytoplasm"/>
    <property type="evidence" value="ECO:0007669"/>
    <property type="project" value="TreeGrafter"/>
</dbReference>
<dbReference type="GO" id="GO:0006369">
    <property type="term" value="P:termination of RNA polymerase II transcription"/>
    <property type="evidence" value="ECO:0007669"/>
    <property type="project" value="InterPro"/>
</dbReference>
<feature type="compositionally biased region" description="Polar residues" evidence="2">
    <location>
        <begin position="51"/>
        <end position="61"/>
    </location>
</feature>
<dbReference type="PANTHER" id="PTHR15921">
    <property type="entry name" value="PRE-MRNA CLEAVAGE COMPLEX II"/>
    <property type="match status" value="1"/>
</dbReference>
<feature type="compositionally biased region" description="Basic and acidic residues" evidence="2">
    <location>
        <begin position="444"/>
        <end position="455"/>
    </location>
</feature>
<evidence type="ECO:0000313" key="5">
    <source>
        <dbReference type="Proteomes" id="UP001165190"/>
    </source>
</evidence>
<dbReference type="InterPro" id="IPR006569">
    <property type="entry name" value="CID_dom"/>
</dbReference>
<keyword evidence="1" id="KW-0507">mRNA processing</keyword>
<dbReference type="InterPro" id="IPR057242">
    <property type="entry name" value="PCFS4-like"/>
</dbReference>
<evidence type="ECO:0000256" key="1">
    <source>
        <dbReference type="ARBA" id="ARBA00022664"/>
    </source>
</evidence>
<feature type="region of interest" description="Disordered" evidence="2">
    <location>
        <begin position="551"/>
        <end position="624"/>
    </location>
</feature>
<proteinExistence type="predicted"/>
<dbReference type="InterPro" id="IPR008942">
    <property type="entry name" value="ENTH_VHS"/>
</dbReference>
<feature type="compositionally biased region" description="Low complexity" evidence="2">
    <location>
        <begin position="781"/>
        <end position="805"/>
    </location>
</feature>
<feature type="compositionally biased region" description="Low complexity" evidence="2">
    <location>
        <begin position="515"/>
        <end position="526"/>
    </location>
</feature>
<dbReference type="Pfam" id="PF04818">
    <property type="entry name" value="CID"/>
    <property type="match status" value="1"/>
</dbReference>
<feature type="compositionally biased region" description="Low complexity" evidence="2">
    <location>
        <begin position="664"/>
        <end position="677"/>
    </location>
</feature>
<dbReference type="InterPro" id="IPR047415">
    <property type="entry name" value="Pcf11_CID"/>
</dbReference>
<feature type="region of interest" description="Disordered" evidence="2">
    <location>
        <begin position="430"/>
        <end position="465"/>
    </location>
</feature>
<dbReference type="GO" id="GO:0031124">
    <property type="term" value="P:mRNA 3'-end processing"/>
    <property type="evidence" value="ECO:0007669"/>
    <property type="project" value="InterPro"/>
</dbReference>
<protein>
    <recommendedName>
        <fullName evidence="3">CID domain-containing protein</fullName>
    </recommendedName>
</protein>
<evidence type="ECO:0000259" key="3">
    <source>
        <dbReference type="PROSITE" id="PS51391"/>
    </source>
</evidence>
<sequence>MLIGMENTRRPFDRSREPGLKKPRLSDDLAPNPNGRPFPKRTNPVGPASSLRFQSSGPDTNDSSHDGGGAYEPQPLSQQQMQQQHRELVNQYTTALAELTFNSKPIITNLTIIAGENIHAARAIAATVCSNIIEVPSDQKLPSLYLLDSIVKNIGRDYIKCFASRLPEVFCKAYRQVDPPVHQSMRHLFGTWKGVFPLQSLQVIEKELGFAPLTNGSSSGTTTSRPDPRTQRPQHSIHINPKYLEKQRLQESSKVKGMVNDMTGTLADSKEDSERLDRAAITAIRPSLDSSLRMNTHGMGVGRTGGKVTDQVHNRAWYGGKSSVPETISSQKNGFNMKHGSQNYSTSKPVTTSPHLRVTQNIAGRSSSGLSSSWKNSEEEEFMWDMHSRLSEHDVVNISNNSRKDHWTPDVSEEMGLESQLLKGQSIHDVGSFHRGTSDPLSTEQKDEPSYEHRNGGLPAGASSCSASIGMRPKVGSSQLGTSGFGILANVKSGSSGTFEQQRFQSLGTASPLEQSPMHQHSPSPSLAAHNPHQQLHKLAEQDYLQAHSSGKLNLRSQKHSPRTSSISSFLPSHNTTFSPQPEPVQSKPSGQSKKQPLSQISKVGAASTMANASEHTDPLNVETSELSSTSSLLAAVMKSGILSSNSFTGSLPNKISQDVGQVPSLPSLPNGSLPSGTSDIRVSGSVSHDALAATTNSSQGKVEQPPLHPGLPLPPLVSDAPSQASDAESKASIPVSNLLSSLVAKGLISASKKDALSLPSLQMPTQMQKKIQGMEKPTQSLSKSSDVSTSSSLPASPISSSSVVPCSSTMEEVSFAKPATKSSVASQMSTSMEVENLIGIEFRPDIIKEFHSSVISGLLDDSPHCCSLCGLKLKLQEQLDRHLEWHAMRKTESEGSGQALRGWYARSDNWIAGKHDQLVFEFAGSVNKLEKATEEAELMVPADENQYACLFCGELFEDYFSQARGEWMFSGAVYLNIPSKDGEVASRDESAENGPIVHAKCMPERSAHDLGLAGGIKMVSSSISKDACYCILD</sequence>
<reference evidence="4" key="1">
    <citation type="submission" date="2023-05" db="EMBL/GenBank/DDBJ databases">
        <title>Genome and transcriptome analyses reveal genes involved in the formation of fine ridges on petal epidermal cells in Hibiscus trionum.</title>
        <authorList>
            <person name="Koshimizu S."/>
            <person name="Masuda S."/>
            <person name="Ishii T."/>
            <person name="Shirasu K."/>
            <person name="Hoshino A."/>
            <person name="Arita M."/>
        </authorList>
    </citation>
    <scope>NUCLEOTIDE SEQUENCE</scope>
    <source>
        <strain evidence="4">Hamamatsu line</strain>
    </source>
</reference>
<feature type="region of interest" description="Disordered" evidence="2">
    <location>
        <begin position="212"/>
        <end position="236"/>
    </location>
</feature>
<dbReference type="SMART" id="SM00582">
    <property type="entry name" value="RPR"/>
    <property type="match status" value="1"/>
</dbReference>
<dbReference type="PROSITE" id="PS51391">
    <property type="entry name" value="CID"/>
    <property type="match status" value="1"/>
</dbReference>
<dbReference type="Gene3D" id="1.25.40.90">
    <property type="match status" value="1"/>
</dbReference>
<evidence type="ECO:0000313" key="4">
    <source>
        <dbReference type="EMBL" id="GMI96640.1"/>
    </source>
</evidence>
<dbReference type="GO" id="GO:0005849">
    <property type="term" value="C:mRNA cleavage factor complex"/>
    <property type="evidence" value="ECO:0007669"/>
    <property type="project" value="TreeGrafter"/>
</dbReference>
<dbReference type="PROSITE" id="PS00028">
    <property type="entry name" value="ZINC_FINGER_C2H2_1"/>
    <property type="match status" value="1"/>
</dbReference>
<name>A0A9W7IKJ9_HIBTR</name>
<dbReference type="Proteomes" id="UP001165190">
    <property type="component" value="Unassembled WGS sequence"/>
</dbReference>
<dbReference type="CDD" id="cd16982">
    <property type="entry name" value="CID_Pcf11"/>
    <property type="match status" value="1"/>
</dbReference>
<dbReference type="SUPFAM" id="SSF48464">
    <property type="entry name" value="ENTH/VHS domain"/>
    <property type="match status" value="1"/>
</dbReference>
<accession>A0A9W7IKJ9</accession>
<feature type="compositionally biased region" description="Low complexity" evidence="2">
    <location>
        <begin position="214"/>
        <end position="224"/>
    </location>
</feature>
<feature type="region of interest" description="Disordered" evidence="2">
    <location>
        <begin position="659"/>
        <end position="732"/>
    </location>
</feature>
<feature type="region of interest" description="Disordered" evidence="2">
    <location>
        <begin position="1"/>
        <end position="85"/>
    </location>
</feature>
<feature type="domain" description="CID" evidence="3">
    <location>
        <begin position="84"/>
        <end position="212"/>
    </location>
</feature>
<feature type="compositionally biased region" description="Polar residues" evidence="2">
    <location>
        <begin position="587"/>
        <end position="602"/>
    </location>
</feature>
<feature type="compositionally biased region" description="Pro residues" evidence="2">
    <location>
        <begin position="707"/>
        <end position="716"/>
    </location>
</feature>
<dbReference type="FunFam" id="1.25.40.90:FF:000023">
    <property type="entry name" value="polyadenylation and cleavage factor homolog 4"/>
    <property type="match status" value="1"/>
</dbReference>
<dbReference type="GO" id="GO:0000993">
    <property type="term" value="F:RNA polymerase II complex binding"/>
    <property type="evidence" value="ECO:0007669"/>
    <property type="project" value="InterPro"/>
</dbReference>
<feature type="compositionally biased region" description="Polar residues" evidence="2">
    <location>
        <begin position="678"/>
        <end position="687"/>
    </location>
</feature>
<dbReference type="EMBL" id="BSYR01000028">
    <property type="protein sequence ID" value="GMI96640.1"/>
    <property type="molecule type" value="Genomic_DNA"/>
</dbReference>
<feature type="compositionally biased region" description="Basic and acidic residues" evidence="2">
    <location>
        <begin position="7"/>
        <end position="27"/>
    </location>
</feature>
<comment type="caution">
    <text evidence="4">The sequence shown here is derived from an EMBL/GenBank/DDBJ whole genome shotgun (WGS) entry which is preliminary data.</text>
</comment>
<evidence type="ECO:0000256" key="2">
    <source>
        <dbReference type="SAM" id="MobiDB-lite"/>
    </source>
</evidence>
<dbReference type="Pfam" id="PF23228">
    <property type="entry name" value="zf_PCFS4"/>
    <property type="match status" value="1"/>
</dbReference>
<dbReference type="InterPro" id="IPR045154">
    <property type="entry name" value="PCF11-like"/>
</dbReference>
<dbReference type="PANTHER" id="PTHR15921:SF3">
    <property type="entry name" value="PRE-MRNA CLEAVAGE COMPLEX 2 PROTEIN PCF11"/>
    <property type="match status" value="1"/>
</dbReference>
<gene>
    <name evidence="4" type="ORF">HRI_003333300</name>
</gene>
<feature type="compositionally biased region" description="Polar residues" evidence="2">
    <location>
        <begin position="563"/>
        <end position="580"/>
    </location>
</feature>
<dbReference type="AlphaFoldDB" id="A0A9W7IKJ9"/>
<dbReference type="GO" id="GO:0003729">
    <property type="term" value="F:mRNA binding"/>
    <property type="evidence" value="ECO:0007669"/>
    <property type="project" value="InterPro"/>
</dbReference>
<dbReference type="InterPro" id="IPR013087">
    <property type="entry name" value="Znf_C2H2_type"/>
</dbReference>
<organism evidence="4 5">
    <name type="scientific">Hibiscus trionum</name>
    <name type="common">Flower of an hour</name>
    <dbReference type="NCBI Taxonomy" id="183268"/>
    <lineage>
        <taxon>Eukaryota</taxon>
        <taxon>Viridiplantae</taxon>
        <taxon>Streptophyta</taxon>
        <taxon>Embryophyta</taxon>
        <taxon>Tracheophyta</taxon>
        <taxon>Spermatophyta</taxon>
        <taxon>Magnoliopsida</taxon>
        <taxon>eudicotyledons</taxon>
        <taxon>Gunneridae</taxon>
        <taxon>Pentapetalae</taxon>
        <taxon>rosids</taxon>
        <taxon>malvids</taxon>
        <taxon>Malvales</taxon>
        <taxon>Malvaceae</taxon>
        <taxon>Malvoideae</taxon>
        <taxon>Hibiscus</taxon>
    </lineage>
</organism>